<feature type="compositionally biased region" description="Low complexity" evidence="1">
    <location>
        <begin position="377"/>
        <end position="386"/>
    </location>
</feature>
<dbReference type="PANTHER" id="PTHR14326">
    <property type="entry name" value="TARGETING PROTEIN FOR XKLP2"/>
    <property type="match status" value="1"/>
</dbReference>
<reference evidence="3 4" key="1">
    <citation type="submission" date="2023-12" db="EMBL/GenBank/DDBJ databases">
        <title>A high-quality genome assembly for Dillenia turbinata (Dilleniales).</title>
        <authorList>
            <person name="Chanderbali A."/>
        </authorList>
    </citation>
    <scope>NUCLEOTIDE SEQUENCE [LARGE SCALE GENOMIC DNA]</scope>
    <source>
        <strain evidence="3">LSX21</strain>
        <tissue evidence="3">Leaf</tissue>
    </source>
</reference>
<feature type="domain" description="TPX2 central" evidence="2">
    <location>
        <begin position="293"/>
        <end position="435"/>
    </location>
</feature>
<dbReference type="EMBL" id="JBAMMX010000001">
    <property type="protein sequence ID" value="KAK6947671.1"/>
    <property type="molecule type" value="Genomic_DNA"/>
</dbReference>
<dbReference type="InterPro" id="IPR027330">
    <property type="entry name" value="TPX2_central_dom"/>
</dbReference>
<comment type="caution">
    <text evidence="3">The sequence shown here is derived from an EMBL/GenBank/DDBJ whole genome shotgun (WGS) entry which is preliminary data.</text>
</comment>
<feature type="region of interest" description="Disordered" evidence="1">
    <location>
        <begin position="185"/>
        <end position="220"/>
    </location>
</feature>
<feature type="compositionally biased region" description="Polar residues" evidence="1">
    <location>
        <begin position="201"/>
        <end position="220"/>
    </location>
</feature>
<dbReference type="GO" id="GO:0030295">
    <property type="term" value="F:protein kinase activator activity"/>
    <property type="evidence" value="ECO:0007669"/>
    <property type="project" value="TreeGrafter"/>
</dbReference>
<dbReference type="GO" id="GO:0005819">
    <property type="term" value="C:spindle"/>
    <property type="evidence" value="ECO:0007669"/>
    <property type="project" value="InterPro"/>
</dbReference>
<evidence type="ECO:0000313" key="3">
    <source>
        <dbReference type="EMBL" id="KAK6947671.1"/>
    </source>
</evidence>
<dbReference type="PANTHER" id="PTHR14326:SF15">
    <property type="entry name" value="OS06G0130200 PROTEIN"/>
    <property type="match status" value="1"/>
</dbReference>
<accession>A0AAN8ZRR7</accession>
<dbReference type="AlphaFoldDB" id="A0AAN8ZRR7"/>
<name>A0AAN8ZRR7_9MAGN</name>
<feature type="compositionally biased region" description="Basic residues" evidence="1">
    <location>
        <begin position="190"/>
        <end position="200"/>
    </location>
</feature>
<dbReference type="GO" id="GO:0090307">
    <property type="term" value="P:mitotic spindle assembly"/>
    <property type="evidence" value="ECO:0007669"/>
    <property type="project" value="TreeGrafter"/>
</dbReference>
<dbReference type="Pfam" id="PF12214">
    <property type="entry name" value="TPX2_importin"/>
    <property type="match status" value="1"/>
</dbReference>
<sequence length="440" mass="49366">MDEEMELEENEVEQFYVAVEIDLDYDFDAAMYFDFSPEESSANVRQAELWFETAKSYPPSRKPIIVVATEAPIVVYYESSGSGICWSDLCCTEPAFIAKLVLSEEMIENVTTSPKPKDAVSMTGDATDPNNSFMTNFSVEDGKGKEFDGLDKGTFTTMQSGILQKIQNQPQQFVTGLTFNNHTTKDVSKAKTKPSVKPHFSRSSTLMKPTASQLAKQNQPLKVGDSRFRAPLVQCNGGRSNNPFGIESQAAKRQKLEGGVLHKVIDLKQSASLVHKIPKKYEIFGKNSMHTRLRLTIPREPDLETAHRAQRIRSKDGTEVEQVASTVHRFKARTLNRKILEAPSLSLPKKSTPKLPEFQEFHLRTMKRAMQNAVAVSSSSSHLSQSEKGAHKPSLISIPENGKFDPKRPSYMDMQKQENCEPTNSFKARPLNKKAIYICF</sequence>
<dbReference type="GO" id="GO:0008017">
    <property type="term" value="F:microtubule binding"/>
    <property type="evidence" value="ECO:0007669"/>
    <property type="project" value="TreeGrafter"/>
</dbReference>
<dbReference type="InterPro" id="IPR009675">
    <property type="entry name" value="TPX2_fam"/>
</dbReference>
<dbReference type="GO" id="GO:0060236">
    <property type="term" value="P:regulation of mitotic spindle organization"/>
    <property type="evidence" value="ECO:0007669"/>
    <property type="project" value="InterPro"/>
</dbReference>
<protein>
    <submittedName>
        <fullName evidence="3">TPX2 central domain</fullName>
    </submittedName>
</protein>
<organism evidence="3 4">
    <name type="scientific">Dillenia turbinata</name>
    <dbReference type="NCBI Taxonomy" id="194707"/>
    <lineage>
        <taxon>Eukaryota</taxon>
        <taxon>Viridiplantae</taxon>
        <taxon>Streptophyta</taxon>
        <taxon>Embryophyta</taxon>
        <taxon>Tracheophyta</taxon>
        <taxon>Spermatophyta</taxon>
        <taxon>Magnoliopsida</taxon>
        <taxon>eudicotyledons</taxon>
        <taxon>Gunneridae</taxon>
        <taxon>Pentapetalae</taxon>
        <taxon>Dilleniales</taxon>
        <taxon>Dilleniaceae</taxon>
        <taxon>Dillenia</taxon>
    </lineage>
</organism>
<evidence type="ECO:0000259" key="2">
    <source>
        <dbReference type="Pfam" id="PF12214"/>
    </source>
</evidence>
<feature type="region of interest" description="Disordered" evidence="1">
    <location>
        <begin position="373"/>
        <end position="408"/>
    </location>
</feature>
<proteinExistence type="predicted"/>
<evidence type="ECO:0000313" key="4">
    <source>
        <dbReference type="Proteomes" id="UP001370490"/>
    </source>
</evidence>
<dbReference type="Proteomes" id="UP001370490">
    <property type="component" value="Unassembled WGS sequence"/>
</dbReference>
<evidence type="ECO:0000256" key="1">
    <source>
        <dbReference type="SAM" id="MobiDB-lite"/>
    </source>
</evidence>
<dbReference type="GO" id="GO:0005880">
    <property type="term" value="C:nuclear microtubule"/>
    <property type="evidence" value="ECO:0007669"/>
    <property type="project" value="TreeGrafter"/>
</dbReference>
<gene>
    <name evidence="3" type="ORF">RJ641_001144</name>
</gene>
<keyword evidence="4" id="KW-1185">Reference proteome</keyword>